<name>A0AAV2PUC2_MEGNR</name>
<gene>
    <name evidence="1" type="ORF">MNOR_LOCUS3388</name>
</gene>
<dbReference type="AlphaFoldDB" id="A0AAV2PUC2"/>
<comment type="caution">
    <text evidence="1">The sequence shown here is derived from an EMBL/GenBank/DDBJ whole genome shotgun (WGS) entry which is preliminary data.</text>
</comment>
<protein>
    <submittedName>
        <fullName evidence="1">Uncharacterized protein</fullName>
    </submittedName>
</protein>
<feature type="non-terminal residue" evidence="1">
    <location>
        <position position="131"/>
    </location>
</feature>
<dbReference type="Proteomes" id="UP001497623">
    <property type="component" value="Unassembled WGS sequence"/>
</dbReference>
<reference evidence="1 2" key="1">
    <citation type="submission" date="2024-05" db="EMBL/GenBank/DDBJ databases">
        <authorList>
            <person name="Wallberg A."/>
        </authorList>
    </citation>
    <scope>NUCLEOTIDE SEQUENCE [LARGE SCALE GENOMIC DNA]</scope>
</reference>
<evidence type="ECO:0000313" key="2">
    <source>
        <dbReference type="Proteomes" id="UP001497623"/>
    </source>
</evidence>
<organism evidence="1 2">
    <name type="scientific">Meganyctiphanes norvegica</name>
    <name type="common">Northern krill</name>
    <name type="synonym">Thysanopoda norvegica</name>
    <dbReference type="NCBI Taxonomy" id="48144"/>
    <lineage>
        <taxon>Eukaryota</taxon>
        <taxon>Metazoa</taxon>
        <taxon>Ecdysozoa</taxon>
        <taxon>Arthropoda</taxon>
        <taxon>Crustacea</taxon>
        <taxon>Multicrustacea</taxon>
        <taxon>Malacostraca</taxon>
        <taxon>Eumalacostraca</taxon>
        <taxon>Eucarida</taxon>
        <taxon>Euphausiacea</taxon>
        <taxon>Euphausiidae</taxon>
        <taxon>Meganyctiphanes</taxon>
    </lineage>
</organism>
<evidence type="ECO:0000313" key="1">
    <source>
        <dbReference type="EMBL" id="CAL4063488.1"/>
    </source>
</evidence>
<sequence length="131" mass="15466">MSPNYLLSIKNVNYQRLGINSEPSTPPNEPVESVVIAPQRRDPSQLVQRLQNHSRRSRLGIRKTRRAEMALEFRDFWEEGEEDDFEITFVSFCPKKKSRHRHSLAICMYYWPYALVCSGTEVDEYLELNTR</sequence>
<keyword evidence="2" id="KW-1185">Reference proteome</keyword>
<accession>A0AAV2PUC2</accession>
<proteinExistence type="predicted"/>
<dbReference type="EMBL" id="CAXKWB010001154">
    <property type="protein sequence ID" value="CAL4063488.1"/>
    <property type="molecule type" value="Genomic_DNA"/>
</dbReference>